<name>A0ABQ9ZLQ9_9CRUS</name>
<sequence>MLYQCPSPARRFQPVRCFHPARGSRPARKSTPARLFPHSVVLPALSAQIGKKTVRPSRRQFESFSGRKSYVNPVEPMEARALEQMGTIS</sequence>
<reference evidence="1 2" key="1">
    <citation type="journal article" date="2023" name="Nucleic Acids Res.">
        <title>The hologenome of Daphnia magna reveals possible DNA methylation and microbiome-mediated evolution of the host genome.</title>
        <authorList>
            <person name="Chaturvedi A."/>
            <person name="Li X."/>
            <person name="Dhandapani V."/>
            <person name="Marshall H."/>
            <person name="Kissane S."/>
            <person name="Cuenca-Cambronero M."/>
            <person name="Asole G."/>
            <person name="Calvet F."/>
            <person name="Ruiz-Romero M."/>
            <person name="Marangio P."/>
            <person name="Guigo R."/>
            <person name="Rago D."/>
            <person name="Mirbahai L."/>
            <person name="Eastwood N."/>
            <person name="Colbourne J.K."/>
            <person name="Zhou J."/>
            <person name="Mallon E."/>
            <person name="Orsini L."/>
        </authorList>
    </citation>
    <scope>NUCLEOTIDE SEQUENCE [LARGE SCALE GENOMIC DNA]</scope>
    <source>
        <strain evidence="1">LRV0_1</strain>
    </source>
</reference>
<proteinExistence type="predicted"/>
<evidence type="ECO:0000313" key="2">
    <source>
        <dbReference type="Proteomes" id="UP001234178"/>
    </source>
</evidence>
<dbReference type="Proteomes" id="UP001234178">
    <property type="component" value="Unassembled WGS sequence"/>
</dbReference>
<accession>A0ABQ9ZLQ9</accession>
<protein>
    <submittedName>
        <fullName evidence="1">Uncharacterized protein</fullName>
    </submittedName>
</protein>
<dbReference type="EMBL" id="JAOYFB010000004">
    <property type="protein sequence ID" value="KAK4013842.1"/>
    <property type="molecule type" value="Genomic_DNA"/>
</dbReference>
<evidence type="ECO:0000313" key="1">
    <source>
        <dbReference type="EMBL" id="KAK4013842.1"/>
    </source>
</evidence>
<gene>
    <name evidence="1" type="ORF">OUZ56_026395</name>
</gene>
<keyword evidence="2" id="KW-1185">Reference proteome</keyword>
<organism evidence="1 2">
    <name type="scientific">Daphnia magna</name>
    <dbReference type="NCBI Taxonomy" id="35525"/>
    <lineage>
        <taxon>Eukaryota</taxon>
        <taxon>Metazoa</taxon>
        <taxon>Ecdysozoa</taxon>
        <taxon>Arthropoda</taxon>
        <taxon>Crustacea</taxon>
        <taxon>Branchiopoda</taxon>
        <taxon>Diplostraca</taxon>
        <taxon>Cladocera</taxon>
        <taxon>Anomopoda</taxon>
        <taxon>Daphniidae</taxon>
        <taxon>Daphnia</taxon>
    </lineage>
</organism>
<comment type="caution">
    <text evidence="1">The sequence shown here is derived from an EMBL/GenBank/DDBJ whole genome shotgun (WGS) entry which is preliminary data.</text>
</comment>